<dbReference type="PANTHER" id="PTHR48081:SF8">
    <property type="entry name" value="ALPHA_BETA HYDROLASE FOLD-3 DOMAIN-CONTAINING PROTEIN-RELATED"/>
    <property type="match status" value="1"/>
</dbReference>
<dbReference type="InterPro" id="IPR029058">
    <property type="entry name" value="AB_hydrolase_fold"/>
</dbReference>
<dbReference type="InterPro" id="IPR050300">
    <property type="entry name" value="GDXG_lipolytic_enzyme"/>
</dbReference>
<feature type="domain" description="Alpha/beta hydrolase fold-3" evidence="2">
    <location>
        <begin position="101"/>
        <end position="322"/>
    </location>
</feature>
<dbReference type="SUPFAM" id="SSF53474">
    <property type="entry name" value="alpha/beta-Hydrolases"/>
    <property type="match status" value="1"/>
</dbReference>
<gene>
    <name evidence="3" type="ORF">EDD36DRAFT_396844</name>
</gene>
<dbReference type="PANTHER" id="PTHR48081">
    <property type="entry name" value="AB HYDROLASE SUPERFAMILY PROTEIN C4A8.06C"/>
    <property type="match status" value="1"/>
</dbReference>
<keyword evidence="1" id="KW-0378">Hydrolase</keyword>
<keyword evidence="4" id="KW-1185">Reference proteome</keyword>
<sequence>MVESLVKNPYHPILPQYLEGMDPVFVEYYNKYHLHAQEVQEVPIDLYRTDPAYALMPPGRSTGPEVAKIKDIKVPVDGGEIYVRVYEPDTASAQGLRSCYINLHGGGWTVGGGRDIDAPFCRLLTAELGCVAFDVDYRLAPEFPYPVPLTDCWTAIQYILEHASEYSIDTTRIAVGGCSAGGHLSAVTSILARDQGTPFVFQLLGCPCIDASATDESGEVKVADDCPYESWRTNAEAPCLPLTSMVWYHNNFLGVPRPQGYKNDWKLSPIKAPSLKGLPPALIVTAEFDVLRDEGEAYAERLRSEGVDVTCVRMKGVPHPFPLFDSVIDAGKEYNRIAVEALRKAFR</sequence>
<dbReference type="EMBL" id="MU404355">
    <property type="protein sequence ID" value="KAI1612129.1"/>
    <property type="molecule type" value="Genomic_DNA"/>
</dbReference>
<dbReference type="GO" id="GO:0016787">
    <property type="term" value="F:hydrolase activity"/>
    <property type="evidence" value="ECO:0007669"/>
    <property type="project" value="UniProtKB-KW"/>
</dbReference>
<dbReference type="Pfam" id="PF07859">
    <property type="entry name" value="Abhydrolase_3"/>
    <property type="match status" value="1"/>
</dbReference>
<evidence type="ECO:0000256" key="1">
    <source>
        <dbReference type="ARBA" id="ARBA00022801"/>
    </source>
</evidence>
<reference evidence="3" key="1">
    <citation type="journal article" date="2022" name="bioRxiv">
        <title>Deciphering the potential niche of two novel black yeast fungi from a biological soil crust based on their genomes, phenotypes, and melanin regulation.</title>
        <authorList>
            <consortium name="DOE Joint Genome Institute"/>
            <person name="Carr E.C."/>
            <person name="Barton Q."/>
            <person name="Grambo S."/>
            <person name="Sullivan M."/>
            <person name="Renfro C.M."/>
            <person name="Kuo A."/>
            <person name="Pangilinan J."/>
            <person name="Lipzen A."/>
            <person name="Keymanesh K."/>
            <person name="Savage E."/>
            <person name="Barry K."/>
            <person name="Grigoriev I.V."/>
            <person name="Riekhof W.R."/>
            <person name="Harris S.S."/>
        </authorList>
    </citation>
    <scope>NUCLEOTIDE SEQUENCE</scope>
    <source>
        <strain evidence="3">JF 03-4F</strain>
    </source>
</reference>
<dbReference type="AlphaFoldDB" id="A0AAN6IE08"/>
<evidence type="ECO:0000259" key="2">
    <source>
        <dbReference type="Pfam" id="PF07859"/>
    </source>
</evidence>
<dbReference type="Proteomes" id="UP001203852">
    <property type="component" value="Unassembled WGS sequence"/>
</dbReference>
<organism evidence="3 4">
    <name type="scientific">Exophiala viscosa</name>
    <dbReference type="NCBI Taxonomy" id="2486360"/>
    <lineage>
        <taxon>Eukaryota</taxon>
        <taxon>Fungi</taxon>
        <taxon>Dikarya</taxon>
        <taxon>Ascomycota</taxon>
        <taxon>Pezizomycotina</taxon>
        <taxon>Eurotiomycetes</taxon>
        <taxon>Chaetothyriomycetidae</taxon>
        <taxon>Chaetothyriales</taxon>
        <taxon>Herpotrichiellaceae</taxon>
        <taxon>Exophiala</taxon>
    </lineage>
</organism>
<dbReference type="Gene3D" id="3.40.50.1820">
    <property type="entry name" value="alpha/beta hydrolase"/>
    <property type="match status" value="1"/>
</dbReference>
<comment type="caution">
    <text evidence="3">The sequence shown here is derived from an EMBL/GenBank/DDBJ whole genome shotgun (WGS) entry which is preliminary data.</text>
</comment>
<evidence type="ECO:0000313" key="3">
    <source>
        <dbReference type="EMBL" id="KAI1612129.1"/>
    </source>
</evidence>
<proteinExistence type="predicted"/>
<accession>A0AAN6IE08</accession>
<evidence type="ECO:0000313" key="4">
    <source>
        <dbReference type="Proteomes" id="UP001203852"/>
    </source>
</evidence>
<protein>
    <submittedName>
        <fullName evidence="3">Esterase</fullName>
    </submittedName>
</protein>
<name>A0AAN6IE08_9EURO</name>
<dbReference type="InterPro" id="IPR013094">
    <property type="entry name" value="AB_hydrolase_3"/>
</dbReference>